<keyword evidence="2" id="KW-1185">Reference proteome</keyword>
<gene>
    <name evidence="1" type="ORF">QFC22_005883</name>
</gene>
<reference evidence="1" key="1">
    <citation type="submission" date="2023-04" db="EMBL/GenBank/DDBJ databases">
        <title>Draft Genome sequencing of Naganishia species isolated from polar environments using Oxford Nanopore Technology.</title>
        <authorList>
            <person name="Leo P."/>
            <person name="Venkateswaran K."/>
        </authorList>
    </citation>
    <scope>NUCLEOTIDE SEQUENCE</scope>
    <source>
        <strain evidence="1">MNA-CCFEE 5425</strain>
    </source>
</reference>
<dbReference type="EMBL" id="JASBWU010000020">
    <property type="protein sequence ID" value="KAJ9114063.1"/>
    <property type="molecule type" value="Genomic_DNA"/>
</dbReference>
<dbReference type="Proteomes" id="UP001243375">
    <property type="component" value="Unassembled WGS sequence"/>
</dbReference>
<organism evidence="1 2">
    <name type="scientific">Naganishia vaughanmartiniae</name>
    <dbReference type="NCBI Taxonomy" id="1424756"/>
    <lineage>
        <taxon>Eukaryota</taxon>
        <taxon>Fungi</taxon>
        <taxon>Dikarya</taxon>
        <taxon>Basidiomycota</taxon>
        <taxon>Agaricomycotina</taxon>
        <taxon>Tremellomycetes</taxon>
        <taxon>Filobasidiales</taxon>
        <taxon>Filobasidiaceae</taxon>
        <taxon>Naganishia</taxon>
    </lineage>
</organism>
<name>A0ACC2WRJ1_9TREE</name>
<evidence type="ECO:0000313" key="1">
    <source>
        <dbReference type="EMBL" id="KAJ9114063.1"/>
    </source>
</evidence>
<accession>A0ACC2WRJ1</accession>
<sequence length="326" mass="36521">MSTQQTIKLNNGVQLGLGSWQSPPGQVEKAVEHALKSGYRHIDAALIYGNQDEVGQGISNSGVPRQDIFLVSKPLRVRFKLWNNSHRPELVEKDLELTLKQLGTDYLDLWLIHWPVPFAPGEELSPLTFDKSQTVIDRQAPGVTETWKEVVRLYNGGKGKIRAIGVSNFTKRHMEMIVEATGVVPAVCQIEAHPGLQQLELEAYGKAQGIHFTAYSPLGNNITGHPRIVDSPQVKHIADEIQADPAQVLIAWILAKGFSVIPKSVTPSRIESNFQEIELSKKHIEIINELGRQNPVRYNTPFLYSPQWDIDVFGSREEKDATVKVW</sequence>
<evidence type="ECO:0000313" key="2">
    <source>
        <dbReference type="Proteomes" id="UP001243375"/>
    </source>
</evidence>
<protein>
    <submittedName>
        <fullName evidence="1">Uncharacterized protein</fullName>
    </submittedName>
</protein>
<comment type="caution">
    <text evidence="1">The sequence shown here is derived from an EMBL/GenBank/DDBJ whole genome shotgun (WGS) entry which is preliminary data.</text>
</comment>
<proteinExistence type="predicted"/>